<keyword evidence="5 13" id="KW-0349">Heme</keyword>
<comment type="subcellular location">
    <subcellularLocation>
        <location evidence="3">Endoplasmic reticulum membrane</location>
        <topology evidence="3">Peripheral membrane protein</topology>
    </subcellularLocation>
    <subcellularLocation>
        <location evidence="2">Microsome membrane</location>
        <topology evidence="2">Peripheral membrane protein</topology>
    </subcellularLocation>
</comment>
<dbReference type="GO" id="GO:0020037">
    <property type="term" value="F:heme binding"/>
    <property type="evidence" value="ECO:0007669"/>
    <property type="project" value="InterPro"/>
</dbReference>
<dbReference type="InterPro" id="IPR050196">
    <property type="entry name" value="Cytochrome_P450_Monoox"/>
</dbReference>
<dbReference type="InterPro" id="IPR036396">
    <property type="entry name" value="Cyt_P450_sf"/>
</dbReference>
<evidence type="ECO:0000256" key="6">
    <source>
        <dbReference type="ARBA" id="ARBA00022723"/>
    </source>
</evidence>
<dbReference type="PANTHER" id="PTHR24291">
    <property type="entry name" value="CYTOCHROME P450 FAMILY 4"/>
    <property type="match status" value="1"/>
</dbReference>
<keyword evidence="10 13" id="KW-0408">Iron</keyword>
<sequence>MEKHMTKVAEKHGKDGLCFHWGYGCRTMVIVSSPQAVKELAFHPNLSDKPHFAYRSLTPYFLGPFITSRADDLWKLKKKEYSTFLKKSHVDRDYLNTLVKISDKLIDFMLTSPSAVDVNYGTLVLTQSVTVEALFRNETSLVYHPHVLKLMKWLKYLAPIIMGNPKLSETILTMFRKIDRIVIAEIGELRKTLFERSLNTSVSNQHSPSAKNKSLSMHMTERSIKHNDSEESIIKELQELFFTSSHTVTCALANSIIYLALLPDIQERAWKEQHQIFGNDKRCPRIEDIEQMEFLDRFIKETLRFVSPAMFAKLATGDININGITIPSGTGVMFMHRYMRMDPENWKNPEVFDPDRFLEDNEIMKHSYFPFGIGIRSCPGTYFATMEMKITLSQILRRLKLRPVQEDFRFEDIQYECAIMVEVKNPPLLKVEERA</sequence>
<dbReference type="AlphaFoldDB" id="A0A9P0EAJ3"/>
<keyword evidence="11 14" id="KW-0503">Monooxygenase</keyword>
<accession>A0A9P0EAJ3</accession>
<dbReference type="InterPro" id="IPR001128">
    <property type="entry name" value="Cyt_P450"/>
</dbReference>
<evidence type="ECO:0000256" key="9">
    <source>
        <dbReference type="ARBA" id="ARBA00023002"/>
    </source>
</evidence>
<organism evidence="15 16">
    <name type="scientific">Nezara viridula</name>
    <name type="common">Southern green stink bug</name>
    <name type="synonym">Cimex viridulus</name>
    <dbReference type="NCBI Taxonomy" id="85310"/>
    <lineage>
        <taxon>Eukaryota</taxon>
        <taxon>Metazoa</taxon>
        <taxon>Ecdysozoa</taxon>
        <taxon>Arthropoda</taxon>
        <taxon>Hexapoda</taxon>
        <taxon>Insecta</taxon>
        <taxon>Pterygota</taxon>
        <taxon>Neoptera</taxon>
        <taxon>Paraneoptera</taxon>
        <taxon>Hemiptera</taxon>
        <taxon>Heteroptera</taxon>
        <taxon>Panheteroptera</taxon>
        <taxon>Pentatomomorpha</taxon>
        <taxon>Pentatomoidea</taxon>
        <taxon>Pentatomidae</taxon>
        <taxon>Pentatominae</taxon>
        <taxon>Nezara</taxon>
    </lineage>
</organism>
<evidence type="ECO:0000256" key="4">
    <source>
        <dbReference type="ARBA" id="ARBA00010617"/>
    </source>
</evidence>
<evidence type="ECO:0000313" key="16">
    <source>
        <dbReference type="Proteomes" id="UP001152798"/>
    </source>
</evidence>
<dbReference type="GO" id="GO:0004497">
    <property type="term" value="F:monooxygenase activity"/>
    <property type="evidence" value="ECO:0007669"/>
    <property type="project" value="UniProtKB-KW"/>
</dbReference>
<dbReference type="Pfam" id="PF00067">
    <property type="entry name" value="p450"/>
    <property type="match status" value="1"/>
</dbReference>
<keyword evidence="12" id="KW-0472">Membrane</keyword>
<dbReference type="PRINTS" id="PR00463">
    <property type="entry name" value="EP450I"/>
</dbReference>
<dbReference type="InterPro" id="IPR017972">
    <property type="entry name" value="Cyt_P450_CS"/>
</dbReference>
<keyword evidence="16" id="KW-1185">Reference proteome</keyword>
<evidence type="ECO:0000256" key="7">
    <source>
        <dbReference type="ARBA" id="ARBA00022824"/>
    </source>
</evidence>
<evidence type="ECO:0008006" key="17">
    <source>
        <dbReference type="Google" id="ProtNLM"/>
    </source>
</evidence>
<reference evidence="15" key="1">
    <citation type="submission" date="2022-01" db="EMBL/GenBank/DDBJ databases">
        <authorList>
            <person name="King R."/>
        </authorList>
    </citation>
    <scope>NUCLEOTIDE SEQUENCE</scope>
</reference>
<evidence type="ECO:0000256" key="2">
    <source>
        <dbReference type="ARBA" id="ARBA00004174"/>
    </source>
</evidence>
<evidence type="ECO:0000256" key="13">
    <source>
        <dbReference type="PIRSR" id="PIRSR602401-1"/>
    </source>
</evidence>
<protein>
    <recommendedName>
        <fullName evidence="17">Cytochrome P450</fullName>
    </recommendedName>
</protein>
<dbReference type="EMBL" id="OV725079">
    <property type="protein sequence ID" value="CAH1394616.1"/>
    <property type="molecule type" value="Genomic_DNA"/>
</dbReference>
<comment type="similarity">
    <text evidence="4 14">Belongs to the cytochrome P450 family.</text>
</comment>
<dbReference type="PANTHER" id="PTHR24291:SF189">
    <property type="entry name" value="CYTOCHROME P450 4C3-RELATED"/>
    <property type="match status" value="1"/>
</dbReference>
<dbReference type="GO" id="GO:0005506">
    <property type="term" value="F:iron ion binding"/>
    <property type="evidence" value="ECO:0007669"/>
    <property type="project" value="InterPro"/>
</dbReference>
<dbReference type="Gene3D" id="1.10.630.10">
    <property type="entry name" value="Cytochrome P450"/>
    <property type="match status" value="1"/>
</dbReference>
<keyword evidence="8" id="KW-0492">Microsome</keyword>
<feature type="binding site" description="axial binding residue" evidence="13">
    <location>
        <position position="378"/>
    </location>
    <ligand>
        <name>heme</name>
        <dbReference type="ChEBI" id="CHEBI:30413"/>
    </ligand>
    <ligandPart>
        <name>Fe</name>
        <dbReference type="ChEBI" id="CHEBI:18248"/>
    </ligandPart>
</feature>
<name>A0A9P0EAJ3_NEZVI</name>
<evidence type="ECO:0000256" key="12">
    <source>
        <dbReference type="ARBA" id="ARBA00023136"/>
    </source>
</evidence>
<evidence type="ECO:0000256" key="1">
    <source>
        <dbReference type="ARBA" id="ARBA00001971"/>
    </source>
</evidence>
<evidence type="ECO:0000256" key="14">
    <source>
        <dbReference type="RuleBase" id="RU000461"/>
    </source>
</evidence>
<dbReference type="PROSITE" id="PS00086">
    <property type="entry name" value="CYTOCHROME_P450"/>
    <property type="match status" value="1"/>
</dbReference>
<evidence type="ECO:0000256" key="10">
    <source>
        <dbReference type="ARBA" id="ARBA00023004"/>
    </source>
</evidence>
<keyword evidence="6 13" id="KW-0479">Metal-binding</keyword>
<comment type="cofactor">
    <cofactor evidence="1 13">
        <name>heme</name>
        <dbReference type="ChEBI" id="CHEBI:30413"/>
    </cofactor>
</comment>
<dbReference type="SUPFAM" id="SSF48264">
    <property type="entry name" value="Cytochrome P450"/>
    <property type="match status" value="1"/>
</dbReference>
<dbReference type="CDD" id="cd00302">
    <property type="entry name" value="cytochrome_P450"/>
    <property type="match status" value="1"/>
</dbReference>
<dbReference type="GO" id="GO:0005789">
    <property type="term" value="C:endoplasmic reticulum membrane"/>
    <property type="evidence" value="ECO:0007669"/>
    <property type="project" value="UniProtKB-SubCell"/>
</dbReference>
<evidence type="ECO:0000256" key="11">
    <source>
        <dbReference type="ARBA" id="ARBA00023033"/>
    </source>
</evidence>
<evidence type="ECO:0000313" key="15">
    <source>
        <dbReference type="EMBL" id="CAH1394616.1"/>
    </source>
</evidence>
<keyword evidence="9 14" id="KW-0560">Oxidoreductase</keyword>
<dbReference type="GO" id="GO:0016705">
    <property type="term" value="F:oxidoreductase activity, acting on paired donors, with incorporation or reduction of molecular oxygen"/>
    <property type="evidence" value="ECO:0007669"/>
    <property type="project" value="InterPro"/>
</dbReference>
<evidence type="ECO:0000256" key="5">
    <source>
        <dbReference type="ARBA" id="ARBA00022617"/>
    </source>
</evidence>
<dbReference type="OrthoDB" id="1372046at2759"/>
<keyword evidence="7" id="KW-0256">Endoplasmic reticulum</keyword>
<evidence type="ECO:0000256" key="3">
    <source>
        <dbReference type="ARBA" id="ARBA00004406"/>
    </source>
</evidence>
<dbReference type="InterPro" id="IPR002401">
    <property type="entry name" value="Cyt_P450_E_grp-I"/>
</dbReference>
<proteinExistence type="inferred from homology"/>
<evidence type="ECO:0000256" key="8">
    <source>
        <dbReference type="ARBA" id="ARBA00022848"/>
    </source>
</evidence>
<dbReference type="Proteomes" id="UP001152798">
    <property type="component" value="Chromosome 3"/>
</dbReference>
<gene>
    <name evidence="15" type="ORF">NEZAVI_LOCUS5081</name>
</gene>